<dbReference type="PATRIC" id="fig|1410657.5.peg.1246"/>
<reference evidence="2 3" key="1">
    <citation type="journal article" date="2015" name="Genome Announc.">
        <title>Expanding the biotechnology potential of lactobacilli through comparative genomics of 213 strains and associated genera.</title>
        <authorList>
            <person name="Sun Z."/>
            <person name="Harris H.M."/>
            <person name="McCann A."/>
            <person name="Guo C."/>
            <person name="Argimon S."/>
            <person name="Zhang W."/>
            <person name="Yang X."/>
            <person name="Jeffery I.B."/>
            <person name="Cooney J.C."/>
            <person name="Kagawa T.F."/>
            <person name="Liu W."/>
            <person name="Song Y."/>
            <person name="Salvetti E."/>
            <person name="Wrobel A."/>
            <person name="Rasinkangas P."/>
            <person name="Parkhill J."/>
            <person name="Rea M.C."/>
            <person name="O'Sullivan O."/>
            <person name="Ritari J."/>
            <person name="Douillard F.P."/>
            <person name="Paul Ross R."/>
            <person name="Yang R."/>
            <person name="Briner A.E."/>
            <person name="Felis G.E."/>
            <person name="de Vos W.M."/>
            <person name="Barrangou R."/>
            <person name="Klaenhammer T.R."/>
            <person name="Caufield P.W."/>
            <person name="Cui Y."/>
            <person name="Zhang H."/>
            <person name="O'Toole P.W."/>
        </authorList>
    </citation>
    <scope>NUCLEOTIDE SEQUENCE [LARGE SCALE GENOMIC DNA]</scope>
    <source>
        <strain evidence="2 3">DSM 20405</strain>
    </source>
</reference>
<evidence type="ECO:0000313" key="2">
    <source>
        <dbReference type="EMBL" id="KRN51128.1"/>
    </source>
</evidence>
<proteinExistence type="predicted"/>
<dbReference type="PANTHER" id="PTHR30217:SF10">
    <property type="entry name" value="23S RRNA 5-HYDROXYCYTIDINE C2501 SYNTHASE"/>
    <property type="match status" value="1"/>
</dbReference>
<dbReference type="InterPro" id="IPR036822">
    <property type="entry name" value="CutC-like_dom_sf"/>
</dbReference>
<dbReference type="Proteomes" id="UP000051841">
    <property type="component" value="Unassembled WGS sequence"/>
</dbReference>
<name>A0A0R2HET9_9FIRM</name>
<dbReference type="AlphaFoldDB" id="A0A0R2HET9"/>
<dbReference type="InterPro" id="IPR020988">
    <property type="entry name" value="Pept_U32_collagenase"/>
</dbReference>
<organism evidence="2 3">
    <name type="scientific">Kandleria vitulina DSM 20405</name>
    <dbReference type="NCBI Taxonomy" id="1410657"/>
    <lineage>
        <taxon>Bacteria</taxon>
        <taxon>Bacillati</taxon>
        <taxon>Bacillota</taxon>
        <taxon>Erysipelotrichia</taxon>
        <taxon>Erysipelotrichales</taxon>
        <taxon>Coprobacillaceae</taxon>
        <taxon>Kandleria</taxon>
    </lineage>
</organism>
<sequence>MKRIELLAPAGDFESLKAAIANGANAIYLGGNAFSARAFAKNFDRDELEEAVKYAHLRGVKIHVTINILYKDEEFTHLFDYIDFLYKIQVDALLIQDIGLLKAVRARYPDFEVHVSTQMTVNTLEALRYFEELGVKRVVLSRENTIEQMKYICDHTSLEVEVFAHGAICVAYSGQCLMSSMIGKRSGNRGACAQPCRLPYRLEEDGKILDEEQFLMSPRDLCTIENVEEFIKAGITSLKIEGRMKKPEYVAAVVHAYKKAIDHVYDHHLEDIDSDDIDNMKRMFNRHYTKGYAFHDHKIVDQDYSGNRGMHLGYVKGYSKKKKCVSIMLEDTLSQLDSIVFEAIDKGRPVNKIYKDGMLVNEAHKGDVVEIEFNTPVYEGAVNKTVSVKTIEALRKTFMKEGKFRYVSFSFYAYLNSPMMLMAECDGEHFEVISEYTCEKALHTPTDEMRIEKQLRKLGGTIYEVDSVSVDIAEEINIPISILNKMRREMVDKMNEHFSSRVIHHEGIKTYEVNKKENVSGNFYVCVRTLSQLKCALDYFDHVYYYYQSNLDEALNLFDQYEKEAGIYLPRITTDKEIKEIVQSIPATIKHFIVNDYGFYRQYKDKDVILGTGLNIFNHYSASSFDESLIVSYETTSKQIETIKDYAKETIVPIYGYIENMISDHCVISQRYFGKKVPHCSLCKKHSYRLIDRKDVAFSVFTDDACRNHILNAYPLYYSHYRKFNTSYFMMFTIEEDIQDIIESILKGQSLSKYIQTTTGYLS</sequence>
<feature type="domain" description="Peptidase U32 collagenase" evidence="1">
    <location>
        <begin position="382"/>
        <end position="496"/>
    </location>
</feature>
<dbReference type="InterPro" id="IPR051454">
    <property type="entry name" value="RNA/ubiquinone_mod_enzymes"/>
</dbReference>
<evidence type="ECO:0000313" key="3">
    <source>
        <dbReference type="Proteomes" id="UP000051841"/>
    </source>
</evidence>
<dbReference type="PANTHER" id="PTHR30217">
    <property type="entry name" value="PEPTIDASE U32 FAMILY"/>
    <property type="match status" value="1"/>
</dbReference>
<dbReference type="Pfam" id="PF01136">
    <property type="entry name" value="Peptidase_U32"/>
    <property type="match status" value="1"/>
</dbReference>
<dbReference type="EMBL" id="JQBL01000003">
    <property type="protein sequence ID" value="KRN51128.1"/>
    <property type="molecule type" value="Genomic_DNA"/>
</dbReference>
<dbReference type="PROSITE" id="PS01276">
    <property type="entry name" value="PEPTIDASE_U32"/>
    <property type="match status" value="1"/>
</dbReference>
<protein>
    <submittedName>
        <fullName evidence="2">Peptidase U32</fullName>
    </submittedName>
</protein>
<keyword evidence="3" id="KW-1185">Reference proteome</keyword>
<evidence type="ECO:0000259" key="1">
    <source>
        <dbReference type="Pfam" id="PF12392"/>
    </source>
</evidence>
<comment type="caution">
    <text evidence="2">The sequence shown here is derived from an EMBL/GenBank/DDBJ whole genome shotgun (WGS) entry which is preliminary data.</text>
</comment>
<dbReference type="RefSeq" id="WP_031588586.1">
    <property type="nucleotide sequence ID" value="NZ_JNKN01000004.1"/>
</dbReference>
<gene>
    <name evidence="2" type="ORF">IV49_GL001204</name>
</gene>
<dbReference type="SUPFAM" id="SSF110395">
    <property type="entry name" value="CutC-like"/>
    <property type="match status" value="1"/>
</dbReference>
<accession>A0A0R2HET9</accession>
<dbReference type="InterPro" id="IPR001539">
    <property type="entry name" value="Peptidase_U32"/>
</dbReference>
<dbReference type="Pfam" id="PF12392">
    <property type="entry name" value="DUF3656"/>
    <property type="match status" value="1"/>
</dbReference>